<protein>
    <submittedName>
        <fullName evidence="2">Related to tol protein</fullName>
    </submittedName>
</protein>
<evidence type="ECO:0000313" key="2">
    <source>
        <dbReference type="EMBL" id="CCT69110.1"/>
    </source>
</evidence>
<keyword evidence="3" id="KW-1185">Reference proteome</keyword>
<dbReference type="EMBL" id="HF679027">
    <property type="protein sequence ID" value="CCT69110.1"/>
    <property type="molecule type" value="Genomic_DNA"/>
</dbReference>
<dbReference type="PANTHER" id="PTHR33112:SF16">
    <property type="entry name" value="HETEROKARYON INCOMPATIBILITY DOMAIN-CONTAINING PROTEIN"/>
    <property type="match status" value="1"/>
</dbReference>
<dbReference type="Proteomes" id="UP000016800">
    <property type="component" value="Chromosome V"/>
</dbReference>
<sequence>MNEIQHQVLQLPGGIQPHYCRLCRSFVIIDDVKDTEDKGKVKKNLHIRRTYTLKQVCEFANSGCVMFSLQLTELHQAENARFLSMSGLLREICGAACNKRLQQFYPLVPSPVLEELNGWGLEIKLSLEDASQLASDWLEKDGKSQDLDPRPMILFTDEVSCLSSRIANRPLQPKADLMTAKRWLQECLDYHEDCGDTVEREMPSRLIFIGDFHCTILRLEDTKTAQFVPYAALSYCWGDAGRNRFKTEKETLAMRKQGFDYIQLPSTLRDAVKVARTLGLEYLWVDALCIVQDWKEDKSKEISKMWQIYQGATIVISAALASHSDQGFLHERDLESCYLSTWAIPWHKVDNEGNRFEEFVFCVEGEIRRVRKEPIDSRAWTLQENELATRVLRFGSSQMIWRCPHGYFVDGGSTEDEPLDKFSTVDTVKWSYEWTNMVEEFTTRFIGKAEDRLPAFAAVAADYAERHNIGPDEYKAGLWTSWLAFGLLWYIKDVDDEATYPDILSTEEKSPTWSWHLARSGISWPETIPYRGDSDKFNLVVESSQVELADEKVEYGRVKRGCLEVSGALLKIHLLGTRPVYSKPNGEVTSAPIVIRWDSKDISSEKEFFCLEVRDVHESIAEGIVLKQSGGFFYRVGYFEPDRKSTPIGSIWRDRKTILIR</sequence>
<dbReference type="Pfam" id="PF06985">
    <property type="entry name" value="HET"/>
    <property type="match status" value="1"/>
</dbReference>
<evidence type="ECO:0000259" key="1">
    <source>
        <dbReference type="Pfam" id="PF06985"/>
    </source>
</evidence>
<accession>S0E380</accession>
<organism evidence="2 3">
    <name type="scientific">Gibberella fujikuroi (strain CBS 195.34 / IMI 58289 / NRRL A-6831)</name>
    <name type="common">Bakanae and foot rot disease fungus</name>
    <name type="synonym">Fusarium fujikuroi</name>
    <dbReference type="NCBI Taxonomy" id="1279085"/>
    <lineage>
        <taxon>Eukaryota</taxon>
        <taxon>Fungi</taxon>
        <taxon>Dikarya</taxon>
        <taxon>Ascomycota</taxon>
        <taxon>Pezizomycotina</taxon>
        <taxon>Sordariomycetes</taxon>
        <taxon>Hypocreomycetidae</taxon>
        <taxon>Hypocreales</taxon>
        <taxon>Nectriaceae</taxon>
        <taxon>Fusarium</taxon>
        <taxon>Fusarium fujikuroi species complex</taxon>
    </lineage>
</organism>
<dbReference type="VEuPathDB" id="FungiDB:FFUJ_08047"/>
<evidence type="ECO:0000313" key="3">
    <source>
        <dbReference type="Proteomes" id="UP000016800"/>
    </source>
</evidence>
<reference evidence="3" key="1">
    <citation type="journal article" date="2013" name="PLoS Pathog.">
        <title>Deciphering the cryptic genome: genome-wide analyses of the rice pathogen Fusarium fujikuroi reveal complex regulation of secondary metabolism and novel metabolites.</title>
        <authorList>
            <person name="Wiemann P."/>
            <person name="Sieber C.M."/>
            <person name="von Bargen K.W."/>
            <person name="Studt L."/>
            <person name="Niehaus E.M."/>
            <person name="Espino J.J."/>
            <person name="Huss K."/>
            <person name="Michielse C.B."/>
            <person name="Albermann S."/>
            <person name="Wagner D."/>
            <person name="Bergner S.V."/>
            <person name="Connolly L.R."/>
            <person name="Fischer A."/>
            <person name="Reuter G."/>
            <person name="Kleigrewe K."/>
            <person name="Bald T."/>
            <person name="Wingfield B.D."/>
            <person name="Ophir R."/>
            <person name="Freeman S."/>
            <person name="Hippler M."/>
            <person name="Smith K.M."/>
            <person name="Brown D.W."/>
            <person name="Proctor R.H."/>
            <person name="Munsterkotter M."/>
            <person name="Freitag M."/>
            <person name="Humpf H.U."/>
            <person name="Guldener U."/>
            <person name="Tudzynski B."/>
        </authorList>
    </citation>
    <scope>NUCLEOTIDE SEQUENCE [LARGE SCALE GENOMIC DNA]</scope>
    <source>
        <strain evidence="3">CBS 195.34 / IMI 58289 / NRRL A-6831</strain>
    </source>
</reference>
<dbReference type="InterPro" id="IPR010730">
    <property type="entry name" value="HET"/>
</dbReference>
<dbReference type="AlphaFoldDB" id="S0E380"/>
<dbReference type="GeneID" id="35401524"/>
<name>S0E380_GIBF5</name>
<proteinExistence type="predicted"/>
<feature type="domain" description="Heterokaryon incompatibility" evidence="1">
    <location>
        <begin position="230"/>
        <end position="384"/>
    </location>
</feature>
<dbReference type="HOGENOM" id="CLU_002639_6_0_1"/>
<dbReference type="STRING" id="1279085.S0E380"/>
<gene>
    <name evidence="2" type="ORF">FFUJ_08047</name>
</gene>
<dbReference type="RefSeq" id="XP_023431190.1">
    <property type="nucleotide sequence ID" value="XM_023578369.1"/>
</dbReference>
<dbReference type="PANTHER" id="PTHR33112">
    <property type="entry name" value="DOMAIN PROTEIN, PUTATIVE-RELATED"/>
    <property type="match status" value="1"/>
</dbReference>